<reference evidence="1 2" key="1">
    <citation type="submission" date="2016-07" db="EMBL/GenBank/DDBJ databases">
        <title>Pervasive Adenine N6-methylation of Active Genes in Fungi.</title>
        <authorList>
            <consortium name="DOE Joint Genome Institute"/>
            <person name="Mondo S.J."/>
            <person name="Dannebaum R.O."/>
            <person name="Kuo R.C."/>
            <person name="Labutti K."/>
            <person name="Haridas S."/>
            <person name="Kuo A."/>
            <person name="Salamov A."/>
            <person name="Ahrendt S.R."/>
            <person name="Lipzen A."/>
            <person name="Sullivan W."/>
            <person name="Andreopoulos W.B."/>
            <person name="Clum A."/>
            <person name="Lindquist E."/>
            <person name="Daum C."/>
            <person name="Ramamoorthy G.K."/>
            <person name="Gryganskyi A."/>
            <person name="Culley D."/>
            <person name="Magnuson J.K."/>
            <person name="James T.Y."/>
            <person name="O'Malley M.A."/>
            <person name="Stajich J.E."/>
            <person name="Spatafora J.W."/>
            <person name="Visel A."/>
            <person name="Grigoriev I.V."/>
        </authorList>
    </citation>
    <scope>NUCLEOTIDE SEQUENCE [LARGE SCALE GENOMIC DNA]</scope>
    <source>
        <strain evidence="1 2">NRRL 3301</strain>
    </source>
</reference>
<organism evidence="1 2">
    <name type="scientific">Hesseltinella vesiculosa</name>
    <dbReference type="NCBI Taxonomy" id="101127"/>
    <lineage>
        <taxon>Eukaryota</taxon>
        <taxon>Fungi</taxon>
        <taxon>Fungi incertae sedis</taxon>
        <taxon>Mucoromycota</taxon>
        <taxon>Mucoromycotina</taxon>
        <taxon>Mucoromycetes</taxon>
        <taxon>Mucorales</taxon>
        <taxon>Cunninghamellaceae</taxon>
        <taxon>Hesseltinella</taxon>
    </lineage>
</organism>
<dbReference type="Proteomes" id="UP000242146">
    <property type="component" value="Unassembled WGS sequence"/>
</dbReference>
<name>A0A1X2GEG4_9FUNG</name>
<comment type="caution">
    <text evidence="1">The sequence shown here is derived from an EMBL/GenBank/DDBJ whole genome shotgun (WGS) entry which is preliminary data.</text>
</comment>
<accession>A0A1X2GEG4</accession>
<gene>
    <name evidence="1" type="ORF">DM01DRAFT_240242</name>
</gene>
<dbReference type="OrthoDB" id="2412648at2759"/>
<dbReference type="AlphaFoldDB" id="A0A1X2GEG4"/>
<sequence>FVLAATGLASLVAAQHCNPTYNVVSAGSCIDNCAQQAGSAALPSFSLNSTSPDFIGSLAVECDRSNINYVSFMTKAGSCWLTCSKAEQDDYTQRAFNQTCSWYQQHKSDTCEAGA</sequence>
<dbReference type="STRING" id="101127.A0A1X2GEG4"/>
<proteinExistence type="predicted"/>
<evidence type="ECO:0000313" key="2">
    <source>
        <dbReference type="Proteomes" id="UP000242146"/>
    </source>
</evidence>
<keyword evidence="2" id="KW-1185">Reference proteome</keyword>
<evidence type="ECO:0000313" key="1">
    <source>
        <dbReference type="EMBL" id="ORX51945.1"/>
    </source>
</evidence>
<dbReference type="EMBL" id="MCGT01000019">
    <property type="protein sequence ID" value="ORX51945.1"/>
    <property type="molecule type" value="Genomic_DNA"/>
</dbReference>
<feature type="non-terminal residue" evidence="1">
    <location>
        <position position="115"/>
    </location>
</feature>
<feature type="non-terminal residue" evidence="1">
    <location>
        <position position="1"/>
    </location>
</feature>
<protein>
    <submittedName>
        <fullName evidence="1">Uncharacterized protein</fullName>
    </submittedName>
</protein>